<evidence type="ECO:0000313" key="2">
    <source>
        <dbReference type="EMBL" id="CAH2215866.1"/>
    </source>
</evidence>
<proteinExistence type="predicted"/>
<feature type="non-terminal residue" evidence="2">
    <location>
        <position position="1"/>
    </location>
</feature>
<gene>
    <name evidence="2" type="primary">jg9022</name>
    <name evidence="2" type="ORF">PAEG_LOCUS3950</name>
</gene>
<organism evidence="2 3">
    <name type="scientific">Pararge aegeria aegeria</name>
    <dbReference type="NCBI Taxonomy" id="348720"/>
    <lineage>
        <taxon>Eukaryota</taxon>
        <taxon>Metazoa</taxon>
        <taxon>Ecdysozoa</taxon>
        <taxon>Arthropoda</taxon>
        <taxon>Hexapoda</taxon>
        <taxon>Insecta</taxon>
        <taxon>Pterygota</taxon>
        <taxon>Neoptera</taxon>
        <taxon>Endopterygota</taxon>
        <taxon>Lepidoptera</taxon>
        <taxon>Glossata</taxon>
        <taxon>Ditrysia</taxon>
        <taxon>Papilionoidea</taxon>
        <taxon>Nymphalidae</taxon>
        <taxon>Satyrinae</taxon>
        <taxon>Satyrini</taxon>
        <taxon>Parargina</taxon>
        <taxon>Pararge</taxon>
    </lineage>
</organism>
<comment type="caution">
    <text evidence="2">The sequence shown here is derived from an EMBL/GenBank/DDBJ whole genome shotgun (WGS) entry which is preliminary data.</text>
</comment>
<dbReference type="OrthoDB" id="666364at2759"/>
<sequence>YADDEAYNVYDKPWRNQDTVGAHIYRPTRNADKDNYGGDLDTIANTKRFVADKGFAGTSSTNTRSGPVNFEKDAPREEPVSFSLLY</sequence>
<dbReference type="EMBL" id="CAKXAJ010013174">
    <property type="protein sequence ID" value="CAH2215866.1"/>
    <property type="molecule type" value="Genomic_DNA"/>
</dbReference>
<name>A0A8S4QPZ0_9NEOP</name>
<accession>A0A8S4QPZ0</accession>
<feature type="compositionally biased region" description="Polar residues" evidence="1">
    <location>
        <begin position="57"/>
        <end position="66"/>
    </location>
</feature>
<feature type="compositionally biased region" description="Basic and acidic residues" evidence="1">
    <location>
        <begin position="70"/>
        <end position="79"/>
    </location>
</feature>
<dbReference type="InterPro" id="IPR017862">
    <property type="entry name" value="SKI-int_prot_SKIP"/>
</dbReference>
<feature type="region of interest" description="Disordered" evidence="1">
    <location>
        <begin position="55"/>
        <end position="86"/>
    </location>
</feature>
<reference evidence="2" key="1">
    <citation type="submission" date="2022-03" db="EMBL/GenBank/DDBJ databases">
        <authorList>
            <person name="Lindestad O."/>
        </authorList>
    </citation>
    <scope>NUCLEOTIDE SEQUENCE</scope>
</reference>
<keyword evidence="3" id="KW-1185">Reference proteome</keyword>
<evidence type="ECO:0000256" key="1">
    <source>
        <dbReference type="SAM" id="MobiDB-lite"/>
    </source>
</evidence>
<dbReference type="PANTHER" id="PTHR12096">
    <property type="entry name" value="NUCLEAR PROTEIN SKIP-RELATED"/>
    <property type="match status" value="1"/>
</dbReference>
<dbReference type="GO" id="GO:0000398">
    <property type="term" value="P:mRNA splicing, via spliceosome"/>
    <property type="evidence" value="ECO:0007669"/>
    <property type="project" value="InterPro"/>
</dbReference>
<protein>
    <submittedName>
        <fullName evidence="2">Jg9022 protein</fullName>
    </submittedName>
</protein>
<evidence type="ECO:0000313" key="3">
    <source>
        <dbReference type="Proteomes" id="UP000838756"/>
    </source>
</evidence>
<dbReference type="GO" id="GO:0005681">
    <property type="term" value="C:spliceosomal complex"/>
    <property type="evidence" value="ECO:0007669"/>
    <property type="project" value="InterPro"/>
</dbReference>
<dbReference type="AlphaFoldDB" id="A0A8S4QPZ0"/>
<dbReference type="Proteomes" id="UP000838756">
    <property type="component" value="Unassembled WGS sequence"/>
</dbReference>